<accession>A0A5J5IGJ0</accession>
<feature type="compositionally biased region" description="Basic residues" evidence="1">
    <location>
        <begin position="22"/>
        <end position="34"/>
    </location>
</feature>
<name>A0A5J5IGJ0_9BACT</name>
<dbReference type="RefSeq" id="WP_150415155.1">
    <property type="nucleotide sequence ID" value="NZ_VYQF01000003.1"/>
</dbReference>
<dbReference type="Proteomes" id="UP000326903">
    <property type="component" value="Unassembled WGS sequence"/>
</dbReference>
<proteinExistence type="predicted"/>
<reference evidence="2 3" key="1">
    <citation type="submission" date="2019-09" db="EMBL/GenBank/DDBJ databases">
        <title>Draft genome sequence of Ginsengibacter sp. BR5-29.</title>
        <authorList>
            <person name="Im W.-T."/>
        </authorList>
    </citation>
    <scope>NUCLEOTIDE SEQUENCE [LARGE SCALE GENOMIC DNA]</scope>
    <source>
        <strain evidence="2 3">BR5-29</strain>
    </source>
</reference>
<evidence type="ECO:0000313" key="3">
    <source>
        <dbReference type="Proteomes" id="UP000326903"/>
    </source>
</evidence>
<dbReference type="EMBL" id="VYQF01000003">
    <property type="protein sequence ID" value="KAA9038481.1"/>
    <property type="molecule type" value="Genomic_DNA"/>
</dbReference>
<gene>
    <name evidence="2" type="ORF">FW778_13035</name>
</gene>
<feature type="region of interest" description="Disordered" evidence="1">
    <location>
        <begin position="1"/>
        <end position="34"/>
    </location>
</feature>
<keyword evidence="3" id="KW-1185">Reference proteome</keyword>
<comment type="caution">
    <text evidence="2">The sequence shown here is derived from an EMBL/GenBank/DDBJ whole genome shotgun (WGS) entry which is preliminary data.</text>
</comment>
<feature type="compositionally biased region" description="Basic residues" evidence="1">
    <location>
        <begin position="1"/>
        <end position="13"/>
    </location>
</feature>
<evidence type="ECO:0000313" key="2">
    <source>
        <dbReference type="EMBL" id="KAA9038481.1"/>
    </source>
</evidence>
<sequence length="94" mass="10406">MATKKSAPKKSLVKKAVPGKAAAKKSAKRKAKAKLKKAAPKIIIPQEFPDNVDCICMQKKPKGKFYNFRLQEGRWVQASAIPFPTKEICEDACC</sequence>
<dbReference type="AlphaFoldDB" id="A0A5J5IGJ0"/>
<evidence type="ECO:0000256" key="1">
    <source>
        <dbReference type="SAM" id="MobiDB-lite"/>
    </source>
</evidence>
<organism evidence="2 3">
    <name type="scientific">Ginsengibacter hankyongi</name>
    <dbReference type="NCBI Taxonomy" id="2607284"/>
    <lineage>
        <taxon>Bacteria</taxon>
        <taxon>Pseudomonadati</taxon>
        <taxon>Bacteroidota</taxon>
        <taxon>Chitinophagia</taxon>
        <taxon>Chitinophagales</taxon>
        <taxon>Chitinophagaceae</taxon>
        <taxon>Ginsengibacter</taxon>
    </lineage>
</organism>
<protein>
    <submittedName>
        <fullName evidence="2">Uncharacterized protein</fullName>
    </submittedName>
</protein>